<evidence type="ECO:0000313" key="1">
    <source>
        <dbReference type="EMBL" id="CAE0646838.1"/>
    </source>
</evidence>
<gene>
    <name evidence="1" type="ORF">LGLO00237_LOCUS2080</name>
</gene>
<proteinExistence type="predicted"/>
<dbReference type="AlphaFoldDB" id="A0A7S3YBM8"/>
<dbReference type="EMBL" id="HBIV01003051">
    <property type="protein sequence ID" value="CAE0646838.1"/>
    <property type="molecule type" value="Transcribed_RNA"/>
</dbReference>
<name>A0A7S3YBM8_9EUKA</name>
<protein>
    <submittedName>
        <fullName evidence="1">Uncharacterized protein</fullName>
    </submittedName>
</protein>
<reference evidence="1" key="1">
    <citation type="submission" date="2021-01" db="EMBL/GenBank/DDBJ databases">
        <authorList>
            <person name="Corre E."/>
            <person name="Pelletier E."/>
            <person name="Niang G."/>
            <person name="Scheremetjew M."/>
            <person name="Finn R."/>
            <person name="Kale V."/>
            <person name="Holt S."/>
            <person name="Cochrane G."/>
            <person name="Meng A."/>
            <person name="Brown T."/>
            <person name="Cohen L."/>
        </authorList>
    </citation>
    <scope>NUCLEOTIDE SEQUENCE</scope>
    <source>
        <strain evidence="1">CCCM811</strain>
    </source>
</reference>
<accession>A0A7S3YBM8</accession>
<organism evidence="1">
    <name type="scientific">Lotharella globosa</name>
    <dbReference type="NCBI Taxonomy" id="91324"/>
    <lineage>
        <taxon>Eukaryota</taxon>
        <taxon>Sar</taxon>
        <taxon>Rhizaria</taxon>
        <taxon>Cercozoa</taxon>
        <taxon>Chlorarachniophyceae</taxon>
        <taxon>Lotharella</taxon>
    </lineage>
</organism>
<sequence length="279" mass="32118">MADPIPAPDTKAAFLRTALPELKLLSTKHQLANRLAARGRRRKKSEGKRARVTVWHTDAGKPGRSSVYNNWFASRCLLKDDSKVYSSDPRNKKKGNFNIVFCSEGPKEFTRGDRVLTPNFFKISVPEHFDNPLSKGLVFILDDLSQLEQTKLFDNCDQKRYSSHCATRRRMEKTDPIMLLSKVEQDKHYMNFLKDFKPFKYINGLSKMISSYAVDDFMCATPVAYFEITEKSKDKHTFKIDFPRSASLVAVKMIEARKRRTPGPVVPLTIDVRHIAFYE</sequence>